<evidence type="ECO:0000313" key="2">
    <source>
        <dbReference type="Proteomes" id="UP000289738"/>
    </source>
</evidence>
<proteinExistence type="predicted"/>
<sequence length="190" mass="21394">MEFFQDSRFWLGRALECLCVGAVIHPQTNCGGLRQSAFILMRELSWRFFGHKIDCRRLFLLAAISLSLMIVHRYLLNDKSPYENDLSHPSLNSSTTKETSAVVQSVAFESKRAETCLNSSISRSKREDKLANATKNTRFFFPLGVPSYKQKHIQLLPPHEALVYAKKEIDNTPLVNEGLDLYAPSGAGNG</sequence>
<keyword evidence="2" id="KW-1185">Reference proteome</keyword>
<evidence type="ECO:0000313" key="1">
    <source>
        <dbReference type="EMBL" id="RYQ85333.1"/>
    </source>
</evidence>
<reference evidence="1 2" key="1">
    <citation type="submission" date="2019-01" db="EMBL/GenBank/DDBJ databases">
        <title>Sequencing of cultivated peanut Arachis hypogaea provides insights into genome evolution and oil improvement.</title>
        <authorList>
            <person name="Chen X."/>
        </authorList>
    </citation>
    <scope>NUCLEOTIDE SEQUENCE [LARGE SCALE GENOMIC DNA]</scope>
    <source>
        <strain evidence="2">cv. Fuhuasheng</strain>
        <tissue evidence="1">Leaves</tissue>
    </source>
</reference>
<accession>A0A444X6Y9</accession>
<gene>
    <name evidence="1" type="ORF">Ahy_B10g104864</name>
</gene>
<dbReference type="EMBL" id="SDMP01000020">
    <property type="protein sequence ID" value="RYQ85333.1"/>
    <property type="molecule type" value="Genomic_DNA"/>
</dbReference>
<name>A0A444X6Y9_ARAHY</name>
<protein>
    <submittedName>
        <fullName evidence="1">Uncharacterized protein</fullName>
    </submittedName>
</protein>
<comment type="caution">
    <text evidence="1">The sequence shown here is derived from an EMBL/GenBank/DDBJ whole genome shotgun (WGS) entry which is preliminary data.</text>
</comment>
<organism evidence="1 2">
    <name type="scientific">Arachis hypogaea</name>
    <name type="common">Peanut</name>
    <dbReference type="NCBI Taxonomy" id="3818"/>
    <lineage>
        <taxon>Eukaryota</taxon>
        <taxon>Viridiplantae</taxon>
        <taxon>Streptophyta</taxon>
        <taxon>Embryophyta</taxon>
        <taxon>Tracheophyta</taxon>
        <taxon>Spermatophyta</taxon>
        <taxon>Magnoliopsida</taxon>
        <taxon>eudicotyledons</taxon>
        <taxon>Gunneridae</taxon>
        <taxon>Pentapetalae</taxon>
        <taxon>rosids</taxon>
        <taxon>fabids</taxon>
        <taxon>Fabales</taxon>
        <taxon>Fabaceae</taxon>
        <taxon>Papilionoideae</taxon>
        <taxon>50 kb inversion clade</taxon>
        <taxon>dalbergioids sensu lato</taxon>
        <taxon>Dalbergieae</taxon>
        <taxon>Pterocarpus clade</taxon>
        <taxon>Arachis</taxon>
    </lineage>
</organism>
<dbReference type="AlphaFoldDB" id="A0A444X6Y9"/>
<dbReference type="Proteomes" id="UP000289738">
    <property type="component" value="Chromosome B10"/>
</dbReference>